<gene>
    <name evidence="1" type="ORF">M123_0396</name>
</gene>
<comment type="caution">
    <text evidence="1">The sequence shown here is derived from an EMBL/GenBank/DDBJ whole genome shotgun (WGS) entry which is preliminary data.</text>
</comment>
<reference evidence="1 2" key="1">
    <citation type="submission" date="2014-02" db="EMBL/GenBank/DDBJ databases">
        <authorList>
            <person name="Sears C."/>
            <person name="Carroll K."/>
            <person name="Sack B.R."/>
            <person name="Qadri F."/>
            <person name="Myers L.L."/>
            <person name="Chung G.-T."/>
            <person name="Escheverria P."/>
            <person name="Fraser C.M."/>
            <person name="Sadzewicz L."/>
            <person name="Shefchek K.A."/>
            <person name="Tallon L."/>
            <person name="Das S.P."/>
            <person name="Daugherty S."/>
            <person name="Mongodin E.F."/>
        </authorList>
    </citation>
    <scope>NUCLEOTIDE SEQUENCE [LARGE SCALE GENOMIC DNA]</scope>
    <source>
        <strain evidence="1 2">3976T8</strain>
    </source>
</reference>
<accession>A0A016B1K4</accession>
<evidence type="ECO:0000313" key="1">
    <source>
        <dbReference type="EMBL" id="EXZ75183.1"/>
    </source>
</evidence>
<name>A0A016B1K4_BACFG</name>
<sequence length="122" mass="14330">MGQQSRESLDYEKIILKNMANTNMEHGEIILYQPDNTIKLEVRIENETVWLTQAQIVNLFQSSKANISEHIRNIYDSDELSAESTVRKFRTVRMEGNRKVTRILEYYNLDMIISVGYRVNSK</sequence>
<dbReference type="PANTHER" id="PTHR35810">
    <property type="entry name" value="CYTOPLASMIC PROTEIN-RELATED"/>
    <property type="match status" value="1"/>
</dbReference>
<dbReference type="PANTHER" id="PTHR35810:SF1">
    <property type="entry name" value="CYTOPLASMIC PROTEIN"/>
    <property type="match status" value="1"/>
</dbReference>
<protein>
    <submittedName>
        <fullName evidence="1">Virulence RhuM family protein</fullName>
    </submittedName>
</protein>
<dbReference type="EMBL" id="JGDS01000032">
    <property type="protein sequence ID" value="EXZ75183.1"/>
    <property type="molecule type" value="Genomic_DNA"/>
</dbReference>
<dbReference type="Proteomes" id="UP000020938">
    <property type="component" value="Unassembled WGS sequence"/>
</dbReference>
<evidence type="ECO:0000313" key="2">
    <source>
        <dbReference type="Proteomes" id="UP000020938"/>
    </source>
</evidence>
<dbReference type="PATRIC" id="fig|1339314.3.peg.650"/>
<dbReference type="Pfam" id="PF13310">
    <property type="entry name" value="Virulence_RhuM"/>
    <property type="match status" value="1"/>
</dbReference>
<dbReference type="AlphaFoldDB" id="A0A016B1K4"/>
<organism evidence="1 2">
    <name type="scientific">Bacteroides fragilis str. 3976T8</name>
    <dbReference type="NCBI Taxonomy" id="1339314"/>
    <lineage>
        <taxon>Bacteria</taxon>
        <taxon>Pseudomonadati</taxon>
        <taxon>Bacteroidota</taxon>
        <taxon>Bacteroidia</taxon>
        <taxon>Bacteroidales</taxon>
        <taxon>Bacteroidaceae</taxon>
        <taxon>Bacteroides</taxon>
    </lineage>
</organism>
<proteinExistence type="predicted"/>
<dbReference type="InterPro" id="IPR011204">
    <property type="entry name" value="Virulence_RhuM-like"/>
</dbReference>